<accession>A0AAD1US49</accession>
<keyword evidence="2" id="KW-0067">ATP-binding</keyword>
<reference evidence="4" key="1">
    <citation type="submission" date="2023-07" db="EMBL/GenBank/DDBJ databases">
        <authorList>
            <consortium name="AG Swart"/>
            <person name="Singh M."/>
            <person name="Singh A."/>
            <person name="Seah K."/>
            <person name="Emmerich C."/>
        </authorList>
    </citation>
    <scope>NUCLEOTIDE SEQUENCE</scope>
    <source>
        <strain evidence="4">DP1</strain>
    </source>
</reference>
<dbReference type="InterPro" id="IPR004567">
    <property type="entry name" value="Type_II_PanK"/>
</dbReference>
<dbReference type="Gene3D" id="3.30.420.510">
    <property type="match status" value="1"/>
</dbReference>
<keyword evidence="3" id="KW-0173">Coenzyme A biosynthesis</keyword>
<dbReference type="InterPro" id="IPR043129">
    <property type="entry name" value="ATPase_NBD"/>
</dbReference>
<dbReference type="GO" id="GO:0005524">
    <property type="term" value="F:ATP binding"/>
    <property type="evidence" value="ECO:0007669"/>
    <property type="project" value="UniProtKB-KW"/>
</dbReference>
<dbReference type="Proteomes" id="UP001295684">
    <property type="component" value="Unassembled WGS sequence"/>
</dbReference>
<sequence>METDKQIKIGLDMGGSCVKLSVMAEQEIPQLEEEVERMSDEEEKLALPSQKKQEALIKLAKQREEDNVIYLKLWNNHIRKDKEPSDKERGIMKCIQFLKDYNLVNEKSIIQATGGGAHKYSSLFMDELGIEVIKNDEMESLVKGMVYLQDNIKDACFTYTEEEGKEFQEESNMYPRILVSIGSGVSIIKANSQDSYERVAGSMIGGGTLVGLSNLLLHINDFNKIQDFSKKGDHTVVDTIVKDLYDSNIDSLQEDTIATSFGKIATIQTDDITESSVKQEDIASSLVCMISYNIGQITYLCCKLHKVQKVYFVGNFVKQHEYTMDRLTMAFDFFARKEIKCMYMSHDGFLASIGALVSDKQSNEE</sequence>
<dbReference type="PANTHER" id="PTHR12280">
    <property type="entry name" value="PANTOTHENATE KINASE"/>
    <property type="match status" value="1"/>
</dbReference>
<dbReference type="GO" id="GO:0005634">
    <property type="term" value="C:nucleus"/>
    <property type="evidence" value="ECO:0007669"/>
    <property type="project" value="TreeGrafter"/>
</dbReference>
<evidence type="ECO:0000313" key="4">
    <source>
        <dbReference type="EMBL" id="CAI2372292.1"/>
    </source>
</evidence>
<evidence type="ECO:0000256" key="1">
    <source>
        <dbReference type="ARBA" id="ARBA00022741"/>
    </source>
</evidence>
<dbReference type="GO" id="GO:0005829">
    <property type="term" value="C:cytosol"/>
    <property type="evidence" value="ECO:0007669"/>
    <property type="project" value="TreeGrafter"/>
</dbReference>
<name>A0AAD1US49_EUPCR</name>
<protein>
    <recommendedName>
        <fullName evidence="6">Pantothenate kinase</fullName>
    </recommendedName>
</protein>
<dbReference type="NCBIfam" id="TIGR00555">
    <property type="entry name" value="panK_eukar"/>
    <property type="match status" value="1"/>
</dbReference>
<dbReference type="Gene3D" id="3.30.420.40">
    <property type="match status" value="1"/>
</dbReference>
<evidence type="ECO:0000256" key="3">
    <source>
        <dbReference type="ARBA" id="ARBA00022993"/>
    </source>
</evidence>
<comment type="caution">
    <text evidence="4">The sequence shown here is derived from an EMBL/GenBank/DDBJ whole genome shotgun (WGS) entry which is preliminary data.</text>
</comment>
<dbReference type="PANTHER" id="PTHR12280:SF20">
    <property type="entry name" value="4'-PHOSPHOPANTETHEINE PHOSPHATASE"/>
    <property type="match status" value="1"/>
</dbReference>
<dbReference type="GO" id="GO:0015937">
    <property type="term" value="P:coenzyme A biosynthetic process"/>
    <property type="evidence" value="ECO:0007669"/>
    <property type="project" value="UniProtKB-KW"/>
</dbReference>
<keyword evidence="1" id="KW-0547">Nucleotide-binding</keyword>
<dbReference type="Pfam" id="PF03630">
    <property type="entry name" value="Fumble"/>
    <property type="match status" value="1"/>
</dbReference>
<keyword evidence="5" id="KW-1185">Reference proteome</keyword>
<dbReference type="AlphaFoldDB" id="A0AAD1US49"/>
<organism evidence="4 5">
    <name type="scientific">Euplotes crassus</name>
    <dbReference type="NCBI Taxonomy" id="5936"/>
    <lineage>
        <taxon>Eukaryota</taxon>
        <taxon>Sar</taxon>
        <taxon>Alveolata</taxon>
        <taxon>Ciliophora</taxon>
        <taxon>Intramacronucleata</taxon>
        <taxon>Spirotrichea</taxon>
        <taxon>Hypotrichia</taxon>
        <taxon>Euplotida</taxon>
        <taxon>Euplotidae</taxon>
        <taxon>Moneuplotes</taxon>
    </lineage>
</organism>
<dbReference type="SUPFAM" id="SSF53067">
    <property type="entry name" value="Actin-like ATPase domain"/>
    <property type="match status" value="2"/>
</dbReference>
<gene>
    <name evidence="4" type="ORF">ECRASSUSDP1_LOCUS13621</name>
</gene>
<evidence type="ECO:0008006" key="6">
    <source>
        <dbReference type="Google" id="ProtNLM"/>
    </source>
</evidence>
<proteinExistence type="predicted"/>
<evidence type="ECO:0000313" key="5">
    <source>
        <dbReference type="Proteomes" id="UP001295684"/>
    </source>
</evidence>
<dbReference type="EMBL" id="CAMPGE010013568">
    <property type="protein sequence ID" value="CAI2372292.1"/>
    <property type="molecule type" value="Genomic_DNA"/>
</dbReference>
<dbReference type="GO" id="GO:0004594">
    <property type="term" value="F:pantothenate kinase activity"/>
    <property type="evidence" value="ECO:0007669"/>
    <property type="project" value="TreeGrafter"/>
</dbReference>
<evidence type="ECO:0000256" key="2">
    <source>
        <dbReference type="ARBA" id="ARBA00022840"/>
    </source>
</evidence>